<evidence type="ECO:0000256" key="1">
    <source>
        <dbReference type="SAM" id="Coils"/>
    </source>
</evidence>
<feature type="coiled-coil region" evidence="1">
    <location>
        <begin position="35"/>
        <end position="62"/>
    </location>
</feature>
<sequence length="195" mass="22666">MDQRAYDCRHHCNASYPDNGWASIAKAEVSVINRLRKCEGALVSLKERCEDVEHEAHRARLSSLTTDGGYQRRVAPSDMLRNNTFIKSPISTPPSSESSWKDEEQRILYGKDEGDASSKRGIAQTRAPPTGLFERIRIEWRKCIVRPCCFVEEHNQRIKDEKQKEDKELENIREQQRDREKEHDALIEDLWGIRS</sequence>
<feature type="region of interest" description="Disordered" evidence="2">
    <location>
        <begin position="160"/>
        <end position="181"/>
    </location>
</feature>
<accession>A0A0P1B6R0</accession>
<dbReference type="RefSeq" id="XP_024585803.1">
    <property type="nucleotide sequence ID" value="XM_024720622.1"/>
</dbReference>
<name>A0A0P1B6R0_PLAHL</name>
<organism evidence="3 4">
    <name type="scientific">Plasmopara halstedii</name>
    <name type="common">Downy mildew of sunflower</name>
    <dbReference type="NCBI Taxonomy" id="4781"/>
    <lineage>
        <taxon>Eukaryota</taxon>
        <taxon>Sar</taxon>
        <taxon>Stramenopiles</taxon>
        <taxon>Oomycota</taxon>
        <taxon>Peronosporomycetes</taxon>
        <taxon>Peronosporales</taxon>
        <taxon>Peronosporaceae</taxon>
        <taxon>Plasmopara</taxon>
    </lineage>
</organism>
<evidence type="ECO:0000313" key="4">
    <source>
        <dbReference type="Proteomes" id="UP000054928"/>
    </source>
</evidence>
<evidence type="ECO:0000256" key="2">
    <source>
        <dbReference type="SAM" id="MobiDB-lite"/>
    </source>
</evidence>
<keyword evidence="1" id="KW-0175">Coiled coil</keyword>
<dbReference type="GeneID" id="36402253"/>
<protein>
    <submittedName>
        <fullName evidence="3">Uncharacterized protein</fullName>
    </submittedName>
</protein>
<dbReference type="EMBL" id="CCYD01003055">
    <property type="protein sequence ID" value="CEG49434.1"/>
    <property type="molecule type" value="Genomic_DNA"/>
</dbReference>
<dbReference type="AlphaFoldDB" id="A0A0P1B6R0"/>
<proteinExistence type="predicted"/>
<dbReference type="Proteomes" id="UP000054928">
    <property type="component" value="Unassembled WGS sequence"/>
</dbReference>
<evidence type="ECO:0000313" key="3">
    <source>
        <dbReference type="EMBL" id="CEG49434.1"/>
    </source>
</evidence>
<keyword evidence="4" id="KW-1185">Reference proteome</keyword>
<reference evidence="4" key="1">
    <citation type="submission" date="2014-09" db="EMBL/GenBank/DDBJ databases">
        <authorList>
            <person name="Sharma Rahul"/>
            <person name="Thines Marco"/>
        </authorList>
    </citation>
    <scope>NUCLEOTIDE SEQUENCE [LARGE SCALE GENOMIC DNA]</scope>
</reference>